<dbReference type="InterPro" id="IPR011990">
    <property type="entry name" value="TPR-like_helical_dom_sf"/>
</dbReference>
<feature type="repeat" description="TPR" evidence="1">
    <location>
        <begin position="585"/>
        <end position="618"/>
    </location>
</feature>
<dbReference type="Proteomes" id="UP001058003">
    <property type="component" value="Chromosome"/>
</dbReference>
<keyword evidence="1" id="KW-0802">TPR repeat</keyword>
<evidence type="ECO:0000313" key="3">
    <source>
        <dbReference type="EMBL" id="UWZ55839.1"/>
    </source>
</evidence>
<dbReference type="InterPro" id="IPR027417">
    <property type="entry name" value="P-loop_NTPase"/>
</dbReference>
<dbReference type="AlphaFoldDB" id="A0A9Q9MGP9"/>
<feature type="region of interest" description="Disordered" evidence="2">
    <location>
        <begin position="833"/>
        <end position="859"/>
    </location>
</feature>
<organism evidence="3 4">
    <name type="scientific">Dactylosporangium aurantiacum</name>
    <dbReference type="NCBI Taxonomy" id="35754"/>
    <lineage>
        <taxon>Bacteria</taxon>
        <taxon>Bacillati</taxon>
        <taxon>Actinomycetota</taxon>
        <taxon>Actinomycetes</taxon>
        <taxon>Micromonosporales</taxon>
        <taxon>Micromonosporaceae</taxon>
        <taxon>Dactylosporangium</taxon>
    </lineage>
</organism>
<accession>A0A9Q9MGP9</accession>
<gene>
    <name evidence="3" type="ORF">Daura_06465</name>
</gene>
<dbReference type="PANTHER" id="PTHR11102">
    <property type="entry name" value="SEL-1-LIKE PROTEIN"/>
    <property type="match status" value="1"/>
</dbReference>
<keyword evidence="4" id="KW-1185">Reference proteome</keyword>
<protein>
    <submittedName>
        <fullName evidence="3">Sel1 repeat family protein</fullName>
    </submittedName>
</protein>
<reference evidence="3" key="1">
    <citation type="submission" date="2021-04" db="EMBL/GenBank/DDBJ databases">
        <title>Dactylosporangium aurantiacum NRRL B-8018 full assembly.</title>
        <authorList>
            <person name="Hartkoorn R.C."/>
            <person name="Beaudoing E."/>
            <person name="Hot D."/>
        </authorList>
    </citation>
    <scope>NUCLEOTIDE SEQUENCE</scope>
    <source>
        <strain evidence="3">NRRL B-8018</strain>
    </source>
</reference>
<evidence type="ECO:0000256" key="2">
    <source>
        <dbReference type="SAM" id="MobiDB-lite"/>
    </source>
</evidence>
<dbReference type="OrthoDB" id="4532668at2"/>
<dbReference type="Gene3D" id="1.25.40.10">
    <property type="entry name" value="Tetratricopeptide repeat domain"/>
    <property type="match status" value="2"/>
</dbReference>
<dbReference type="SMART" id="SM00671">
    <property type="entry name" value="SEL1"/>
    <property type="match status" value="4"/>
</dbReference>
<dbReference type="SUPFAM" id="SSF52540">
    <property type="entry name" value="P-loop containing nucleoside triphosphate hydrolases"/>
    <property type="match status" value="1"/>
</dbReference>
<feature type="compositionally biased region" description="Basic residues" evidence="2">
    <location>
        <begin position="848"/>
        <end position="859"/>
    </location>
</feature>
<name>A0A9Q9MGP9_9ACTN</name>
<dbReference type="KEGG" id="daur:Daura_06465"/>
<dbReference type="SUPFAM" id="SSF81901">
    <property type="entry name" value="HCP-like"/>
    <property type="match status" value="2"/>
</dbReference>
<proteinExistence type="predicted"/>
<sequence length="859" mass="95244">MTHQVHGHASENSRFFQQGHGQQVNAENVFFSTTPISLPWVTDPTSAPFVREVDPLDLGVKRAPIFRSSAVPPYIERDIDGRLDARLKNAIKAGGLILIVGDSTAGKSRTAYEAIVRSMPDHRILSPENIADMQAMLPGLATCSEPFLLWLDDLERFLGQNGLTSSIVAVLRRSRVVIVATLRAEERRRLLRGAVKSEESAHGHHVDLVSVEHLLNQVDSILLPRRWSVGEIAKAVSTQDARMLEASKQADRFGISEYLAAGPTLFEEWQLAWGAGGNARGAAIVHAAIDCTRAGVSQSIPESLLREVHEHYLEEAGGFLLAPESFDEAIEWAKRRRNGVTSLLLPSKDGTGFRVFDYLPDAVERSNDSAPVPDFTWEAVKQHAANDATMLHRIATSAMGQDRADIGLQIWENLAEQGDATAAMNVGRILRRLERTGEALSWLTRAAELGQIEAATELGLLFENEAEKEKAQTWYRRAAEGGNGHAMFHLALLLQENGDIEEAEVWHRKAAADKEIGNTSGLGRLLAETGRIEEAEQCLRLSWSEGEIPAGIQLGWVLADSDRQDEALEVWKKVANIEGKAPFRDIAAFSAAVTHERRKEYEEATQWFQRAIELGHENAKLRYAIHLDEHVDHHAARQIFHELVEDGSDRAAFHLAVSLVAKDEREEGLIWAKRAADAKVPRASALTADLLYDLNNLAEAIPYALAAVEEGSYKHARIVAELRESEGDHDEAIRYYEIATKANGHQDRTAAICSLGRLLFLRGDEEAGINLLTPLFRQGHIHAACWIGQQLLDQDRTADARPYLLTAYNNGHIHAAFLLAALAAAEGKSRESTRWFQKANGVNTTSKQRPKKDRGRRRR</sequence>
<evidence type="ECO:0000313" key="4">
    <source>
        <dbReference type="Proteomes" id="UP001058003"/>
    </source>
</evidence>
<dbReference type="InterPro" id="IPR019734">
    <property type="entry name" value="TPR_rpt"/>
</dbReference>
<evidence type="ECO:0000256" key="1">
    <source>
        <dbReference type="PROSITE-ProRule" id="PRU00339"/>
    </source>
</evidence>
<dbReference type="InterPro" id="IPR050767">
    <property type="entry name" value="Sel1_AlgK"/>
</dbReference>
<dbReference type="PANTHER" id="PTHR11102:SF160">
    <property type="entry name" value="ERAD-ASSOCIATED E3 UBIQUITIN-PROTEIN LIGASE COMPONENT HRD3"/>
    <property type="match status" value="1"/>
</dbReference>
<dbReference type="Pfam" id="PF08238">
    <property type="entry name" value="Sel1"/>
    <property type="match status" value="5"/>
</dbReference>
<dbReference type="Pfam" id="PF13432">
    <property type="entry name" value="TPR_16"/>
    <property type="match status" value="1"/>
</dbReference>
<dbReference type="PROSITE" id="PS50005">
    <property type="entry name" value="TPR"/>
    <property type="match status" value="1"/>
</dbReference>
<dbReference type="InterPro" id="IPR006597">
    <property type="entry name" value="Sel1-like"/>
</dbReference>
<dbReference type="SMART" id="SM00028">
    <property type="entry name" value="TPR"/>
    <property type="match status" value="3"/>
</dbReference>
<dbReference type="EMBL" id="CP073767">
    <property type="protein sequence ID" value="UWZ55839.1"/>
    <property type="molecule type" value="Genomic_DNA"/>
</dbReference>
<dbReference type="RefSeq" id="WP_156089882.1">
    <property type="nucleotide sequence ID" value="NZ_CP073767.1"/>
</dbReference>